<dbReference type="OrthoDB" id="9789181at2"/>
<evidence type="ECO:0000313" key="5">
    <source>
        <dbReference type="Proteomes" id="UP000278085"/>
    </source>
</evidence>
<feature type="modified residue" description="4-aspartylphosphate" evidence="2">
    <location>
        <position position="53"/>
    </location>
</feature>
<comment type="caution">
    <text evidence="4">The sequence shown here is derived from an EMBL/GenBank/DDBJ whole genome shotgun (WGS) entry which is preliminary data.</text>
</comment>
<evidence type="ECO:0000256" key="2">
    <source>
        <dbReference type="PROSITE-ProRule" id="PRU00169"/>
    </source>
</evidence>
<name>A0A430HI43_9BURK</name>
<dbReference type="Gene3D" id="3.40.50.2300">
    <property type="match status" value="1"/>
</dbReference>
<evidence type="ECO:0000259" key="3">
    <source>
        <dbReference type="PROSITE" id="PS50110"/>
    </source>
</evidence>
<dbReference type="SUPFAM" id="SSF52172">
    <property type="entry name" value="CheY-like"/>
    <property type="match status" value="1"/>
</dbReference>
<dbReference type="InterPro" id="IPR011006">
    <property type="entry name" value="CheY-like_superfamily"/>
</dbReference>
<sequence>MKVLVVDDDIVSRMVLMHLIDSCGKFEILEAEDGADAWDQLENGLRPAICFCDLRMPRLSGMDLLQRVRADGALGAMPFVLVSSATDRDTVDQASGLGASGYIVKPFQGDQVREHMAGLTGSDPIAVAPRAEKVQATLLRLGIGADRLMVYLGGLQSQVAVAGTDIAELLERGDHSAAHVRIERLHAGCLTLGLNGAAETLKSLPPGALDADQVKLALAEVVRSAMHQSVALKRNGEPS</sequence>
<accession>A0A430HI43</accession>
<dbReference type="InterPro" id="IPR050595">
    <property type="entry name" value="Bact_response_regulator"/>
</dbReference>
<evidence type="ECO:0000313" key="4">
    <source>
        <dbReference type="EMBL" id="RSZ57170.1"/>
    </source>
</evidence>
<keyword evidence="5" id="KW-1185">Reference proteome</keyword>
<dbReference type="GO" id="GO:0000160">
    <property type="term" value="P:phosphorelay signal transduction system"/>
    <property type="evidence" value="ECO:0007669"/>
    <property type="project" value="InterPro"/>
</dbReference>
<dbReference type="Pfam" id="PF00072">
    <property type="entry name" value="Response_reg"/>
    <property type="match status" value="1"/>
</dbReference>
<dbReference type="Proteomes" id="UP000278085">
    <property type="component" value="Unassembled WGS sequence"/>
</dbReference>
<keyword evidence="1 2" id="KW-0597">Phosphoprotein</keyword>
<reference evidence="4 5" key="1">
    <citation type="submission" date="2018-12" db="EMBL/GenBank/DDBJ databases">
        <authorList>
            <person name="Yang E."/>
        </authorList>
    </citation>
    <scope>NUCLEOTIDE SEQUENCE [LARGE SCALE GENOMIC DNA]</scope>
    <source>
        <strain evidence="4 5">SOD</strain>
    </source>
</reference>
<dbReference type="SMART" id="SM00448">
    <property type="entry name" value="REC"/>
    <property type="match status" value="1"/>
</dbReference>
<feature type="domain" description="Response regulatory" evidence="3">
    <location>
        <begin position="2"/>
        <end position="120"/>
    </location>
</feature>
<organism evidence="4 5">
    <name type="scientific">Massilia atriviolacea</name>
    <dbReference type="NCBI Taxonomy" id="2495579"/>
    <lineage>
        <taxon>Bacteria</taxon>
        <taxon>Pseudomonadati</taxon>
        <taxon>Pseudomonadota</taxon>
        <taxon>Betaproteobacteria</taxon>
        <taxon>Burkholderiales</taxon>
        <taxon>Oxalobacteraceae</taxon>
        <taxon>Telluria group</taxon>
        <taxon>Massilia</taxon>
    </lineage>
</organism>
<dbReference type="EMBL" id="RXLQ01000011">
    <property type="protein sequence ID" value="RSZ57170.1"/>
    <property type="molecule type" value="Genomic_DNA"/>
</dbReference>
<gene>
    <name evidence="4" type="ORF">EJB06_20845</name>
</gene>
<evidence type="ECO:0000256" key="1">
    <source>
        <dbReference type="ARBA" id="ARBA00022553"/>
    </source>
</evidence>
<dbReference type="InterPro" id="IPR001789">
    <property type="entry name" value="Sig_transdc_resp-reg_receiver"/>
</dbReference>
<protein>
    <submittedName>
        <fullName evidence="4">Response regulator</fullName>
    </submittedName>
</protein>
<proteinExistence type="predicted"/>
<dbReference type="AlphaFoldDB" id="A0A430HI43"/>
<dbReference type="PANTHER" id="PTHR44591">
    <property type="entry name" value="STRESS RESPONSE REGULATOR PROTEIN 1"/>
    <property type="match status" value="1"/>
</dbReference>
<dbReference type="RefSeq" id="WP_126075939.1">
    <property type="nucleotide sequence ID" value="NZ_CP051166.1"/>
</dbReference>
<dbReference type="PROSITE" id="PS50110">
    <property type="entry name" value="RESPONSE_REGULATORY"/>
    <property type="match status" value="1"/>
</dbReference>
<dbReference type="PANTHER" id="PTHR44591:SF3">
    <property type="entry name" value="RESPONSE REGULATORY DOMAIN-CONTAINING PROTEIN"/>
    <property type="match status" value="1"/>
</dbReference>